<protein>
    <submittedName>
        <fullName evidence="2">Flavin reductase family protein</fullName>
    </submittedName>
</protein>
<comment type="caution">
    <text evidence="2">The sequence shown here is derived from an EMBL/GenBank/DDBJ whole genome shotgun (WGS) entry which is preliminary data.</text>
</comment>
<dbReference type="Pfam" id="PF01613">
    <property type="entry name" value="Flavin_Reduct"/>
    <property type="match status" value="1"/>
</dbReference>
<dbReference type="RefSeq" id="WP_114487590.1">
    <property type="nucleotide sequence ID" value="NZ_CBCSHM010000048.1"/>
</dbReference>
<name>A0A368TVG1_9GAMM</name>
<dbReference type="InterPro" id="IPR012349">
    <property type="entry name" value="Split_barrel_FMN-bd"/>
</dbReference>
<dbReference type="GO" id="GO:0010181">
    <property type="term" value="F:FMN binding"/>
    <property type="evidence" value="ECO:0007669"/>
    <property type="project" value="InterPro"/>
</dbReference>
<accession>A0A368TVG1</accession>
<dbReference type="InterPro" id="IPR002563">
    <property type="entry name" value="Flavin_Rdtase-like_dom"/>
</dbReference>
<dbReference type="GO" id="GO:0016646">
    <property type="term" value="F:oxidoreductase activity, acting on the CH-NH group of donors, NAD or NADP as acceptor"/>
    <property type="evidence" value="ECO:0007669"/>
    <property type="project" value="UniProtKB-ARBA"/>
</dbReference>
<proteinExistence type="predicted"/>
<evidence type="ECO:0000313" key="2">
    <source>
        <dbReference type="EMBL" id="RCV88755.1"/>
    </source>
</evidence>
<dbReference type="SMART" id="SM00903">
    <property type="entry name" value="Flavin_Reduct"/>
    <property type="match status" value="1"/>
</dbReference>
<evidence type="ECO:0000259" key="1">
    <source>
        <dbReference type="SMART" id="SM00903"/>
    </source>
</evidence>
<dbReference type="OrthoDB" id="9794638at2"/>
<keyword evidence="3" id="KW-1185">Reference proteome</keyword>
<dbReference type="PANTHER" id="PTHR43812">
    <property type="entry name" value="BLR2425 PROTEIN"/>
    <property type="match status" value="1"/>
</dbReference>
<organism evidence="2 3">
    <name type="scientific">Vreelandella rituensis</name>
    <dbReference type="NCBI Taxonomy" id="2282306"/>
    <lineage>
        <taxon>Bacteria</taxon>
        <taxon>Pseudomonadati</taxon>
        <taxon>Pseudomonadota</taxon>
        <taxon>Gammaproteobacteria</taxon>
        <taxon>Oceanospirillales</taxon>
        <taxon>Halomonadaceae</taxon>
        <taxon>Vreelandella</taxon>
    </lineage>
</organism>
<feature type="domain" description="Flavin reductase like" evidence="1">
    <location>
        <begin position="23"/>
        <end position="176"/>
    </location>
</feature>
<gene>
    <name evidence="2" type="ORF">DU506_14335</name>
</gene>
<dbReference type="EMBL" id="QPIJ01000037">
    <property type="protein sequence ID" value="RCV88755.1"/>
    <property type="molecule type" value="Genomic_DNA"/>
</dbReference>
<reference evidence="2 3" key="1">
    <citation type="submission" date="2018-07" db="EMBL/GenBank/DDBJ databases">
        <title>Halomonas rutogse sp. nov., isolated from Lake TangqianCo on Tibetan Plateau.</title>
        <authorList>
            <person name="Lu H."/>
            <person name="Xing P."/>
            <person name="Wu Q."/>
        </authorList>
    </citation>
    <scope>NUCLEOTIDE SEQUENCE [LARGE SCALE GENOMIC DNA]</scope>
    <source>
        <strain evidence="2 3">TQ8S</strain>
    </source>
</reference>
<dbReference type="Proteomes" id="UP000253204">
    <property type="component" value="Unassembled WGS sequence"/>
</dbReference>
<sequence>MNDDIHFYEPANSHGLAHDPFNALVAPRPIGWISSQDNNGVLNLAPYSFFNAFNYRPPIVGFSSIGYKDSVRNIEANGEFCWSLVTRPLAERMNETSAAVGPDVDEFAYAGLTAKQSRIVAVPHVAESPVSFECKVTKVLQLAGADGKEIETWMVLGEVVGVHIDRHLLRDGIYDTAAAHPVMRGGGAADYFTVDSRQQFRMYRPK</sequence>
<dbReference type="Gene3D" id="2.30.110.10">
    <property type="entry name" value="Electron Transport, Fmn-binding Protein, Chain A"/>
    <property type="match status" value="1"/>
</dbReference>
<dbReference type="PANTHER" id="PTHR43812:SF2">
    <property type="entry name" value="FLAVIN REDUCTASE LIKE DOMAIN-CONTAINING PROTEIN"/>
    <property type="match status" value="1"/>
</dbReference>
<dbReference type="SUPFAM" id="SSF50475">
    <property type="entry name" value="FMN-binding split barrel"/>
    <property type="match status" value="1"/>
</dbReference>
<evidence type="ECO:0000313" key="3">
    <source>
        <dbReference type="Proteomes" id="UP000253204"/>
    </source>
</evidence>
<dbReference type="AlphaFoldDB" id="A0A368TVG1"/>